<sequence>MISELCCTNETIQPDVQILVQCLSRDHEDQTFLAIETKLIHGPLTNNSAFSSFLFPFHWTMQDLIKTSQTKSLQTKCLFINVLNAFSTVNAASYANCATSTELSSHMLLLTTLSRAIINRSHFLAFWTCIYVNLAAIFT</sequence>
<name>A0AAQ3NRN9_VIGMU</name>
<accession>A0AAQ3NRN9</accession>
<evidence type="ECO:0000313" key="1">
    <source>
        <dbReference type="EMBL" id="WVZ14065.1"/>
    </source>
</evidence>
<keyword evidence="2" id="KW-1185">Reference proteome</keyword>
<dbReference type="AlphaFoldDB" id="A0AAQ3NRN9"/>
<dbReference type="EMBL" id="CP144697">
    <property type="protein sequence ID" value="WVZ14065.1"/>
    <property type="molecule type" value="Genomic_DNA"/>
</dbReference>
<proteinExistence type="predicted"/>
<protein>
    <submittedName>
        <fullName evidence="1">Uncharacterized protein</fullName>
    </submittedName>
</protein>
<dbReference type="Proteomes" id="UP001374535">
    <property type="component" value="Chromosome 4"/>
</dbReference>
<organism evidence="1 2">
    <name type="scientific">Vigna mungo</name>
    <name type="common">Black gram</name>
    <name type="synonym">Phaseolus mungo</name>
    <dbReference type="NCBI Taxonomy" id="3915"/>
    <lineage>
        <taxon>Eukaryota</taxon>
        <taxon>Viridiplantae</taxon>
        <taxon>Streptophyta</taxon>
        <taxon>Embryophyta</taxon>
        <taxon>Tracheophyta</taxon>
        <taxon>Spermatophyta</taxon>
        <taxon>Magnoliopsida</taxon>
        <taxon>eudicotyledons</taxon>
        <taxon>Gunneridae</taxon>
        <taxon>Pentapetalae</taxon>
        <taxon>rosids</taxon>
        <taxon>fabids</taxon>
        <taxon>Fabales</taxon>
        <taxon>Fabaceae</taxon>
        <taxon>Papilionoideae</taxon>
        <taxon>50 kb inversion clade</taxon>
        <taxon>NPAAA clade</taxon>
        <taxon>indigoferoid/millettioid clade</taxon>
        <taxon>Phaseoleae</taxon>
        <taxon>Vigna</taxon>
    </lineage>
</organism>
<gene>
    <name evidence="1" type="ORF">V8G54_011631</name>
</gene>
<evidence type="ECO:0000313" key="2">
    <source>
        <dbReference type="Proteomes" id="UP001374535"/>
    </source>
</evidence>
<reference evidence="1 2" key="1">
    <citation type="journal article" date="2023" name="Life. Sci Alliance">
        <title>Evolutionary insights into 3D genome organization and epigenetic landscape of Vigna mungo.</title>
        <authorList>
            <person name="Junaid A."/>
            <person name="Singh B."/>
            <person name="Bhatia S."/>
        </authorList>
    </citation>
    <scope>NUCLEOTIDE SEQUENCE [LARGE SCALE GENOMIC DNA]</scope>
    <source>
        <strain evidence="1">Urdbean</strain>
    </source>
</reference>